<gene>
    <name evidence="1" type="ORF">PDMSB3_1025</name>
</gene>
<dbReference type="AlphaFoldDB" id="A0A5Q4Z5Y8"/>
<evidence type="ECO:0000313" key="1">
    <source>
        <dbReference type="EMBL" id="VVD27487.1"/>
    </source>
</evidence>
<accession>A0A5Q4Z5Y8</accession>
<keyword evidence="2" id="KW-1185">Reference proteome</keyword>
<dbReference type="Proteomes" id="UP000325811">
    <property type="component" value="Chromosome I"/>
</dbReference>
<protein>
    <submittedName>
        <fullName evidence="1">Uncharacterized protein</fullName>
    </submittedName>
</protein>
<proteinExistence type="predicted"/>
<dbReference type="KEGG" id="pdio:PDMSB3_1025"/>
<dbReference type="EMBL" id="LR699553">
    <property type="protein sequence ID" value="VVD27487.1"/>
    <property type="molecule type" value="Genomic_DNA"/>
</dbReference>
<sequence>MGSRPRFVRTNSSTPNMDSISRSALLAPGWDIETAFAAFSSEPWSASAASRRSCFACRRPTMELRDGIIRVAFQLYHYPEVSISGSAKHFYTAAMNAAVYTIDATQGPVGGPVKVSSVWLRVHWCRKT</sequence>
<name>A0A5Q4Z5Y8_9BURK</name>
<reference evidence="1 2" key="1">
    <citation type="submission" date="2019-08" db="EMBL/GenBank/DDBJ databases">
        <authorList>
            <person name="Herpell B J."/>
        </authorList>
    </citation>
    <scope>NUCLEOTIDE SEQUENCE [LARGE SCALE GENOMIC DNA]</scope>
    <source>
        <strain evidence="2">Msb3</strain>
    </source>
</reference>
<evidence type="ECO:0000313" key="2">
    <source>
        <dbReference type="Proteomes" id="UP000325811"/>
    </source>
</evidence>
<organism evidence="1 2">
    <name type="scientific">Paraburkholderia dioscoreae</name>
    <dbReference type="NCBI Taxonomy" id="2604047"/>
    <lineage>
        <taxon>Bacteria</taxon>
        <taxon>Pseudomonadati</taxon>
        <taxon>Pseudomonadota</taxon>
        <taxon>Betaproteobacteria</taxon>
        <taxon>Burkholderiales</taxon>
        <taxon>Burkholderiaceae</taxon>
        <taxon>Paraburkholderia</taxon>
    </lineage>
</organism>